<feature type="domain" description="TonB-dependent receptor plug" evidence="13">
    <location>
        <begin position="188"/>
        <end position="301"/>
    </location>
</feature>
<comment type="caution">
    <text evidence="14">The sequence shown here is derived from an EMBL/GenBank/DDBJ whole genome shotgun (WGS) entry which is preliminary data.</text>
</comment>
<dbReference type="GO" id="GO:0003824">
    <property type="term" value="F:catalytic activity"/>
    <property type="evidence" value="ECO:0007669"/>
    <property type="project" value="InterPro"/>
</dbReference>
<dbReference type="Gene3D" id="2.40.170.20">
    <property type="entry name" value="TonB-dependent receptor, beta-barrel domain"/>
    <property type="match status" value="1"/>
</dbReference>
<keyword evidence="4 10" id="KW-0812">Transmembrane</keyword>
<protein>
    <submittedName>
        <fullName evidence="14">TonB-dependent receptor</fullName>
    </submittedName>
</protein>
<accession>A0A9D2UJQ2</accession>
<proteinExistence type="inferred from homology"/>
<evidence type="ECO:0000259" key="12">
    <source>
        <dbReference type="Pfam" id="PF00593"/>
    </source>
</evidence>
<evidence type="ECO:0000256" key="1">
    <source>
        <dbReference type="ARBA" id="ARBA00004571"/>
    </source>
</evidence>
<dbReference type="InterPro" id="IPR036942">
    <property type="entry name" value="Beta-barrel_TonB_sf"/>
</dbReference>
<organism evidence="14 15">
    <name type="scientific">Candidatus Avibacteroides avistercoris</name>
    <dbReference type="NCBI Taxonomy" id="2840690"/>
    <lineage>
        <taxon>Bacteria</taxon>
        <taxon>Pseudomonadati</taxon>
        <taxon>Bacteroidota</taxon>
        <taxon>Bacteroidia</taxon>
        <taxon>Bacteroidales</taxon>
        <taxon>Bacteroidaceae</taxon>
        <taxon>Bacteroidaceae incertae sedis</taxon>
        <taxon>Candidatus Avibacteroides</taxon>
    </lineage>
</organism>
<dbReference type="InterPro" id="IPR012910">
    <property type="entry name" value="Plug_dom"/>
</dbReference>
<evidence type="ECO:0000256" key="8">
    <source>
        <dbReference type="ARBA" id="ARBA00023170"/>
    </source>
</evidence>
<dbReference type="Pfam" id="PF07715">
    <property type="entry name" value="Plug"/>
    <property type="match status" value="1"/>
</dbReference>
<dbReference type="SUPFAM" id="SSF53927">
    <property type="entry name" value="Cytidine deaminase-like"/>
    <property type="match status" value="1"/>
</dbReference>
<dbReference type="SUPFAM" id="SSF56935">
    <property type="entry name" value="Porins"/>
    <property type="match status" value="1"/>
</dbReference>
<feature type="domain" description="TonB-dependent receptor-like beta-barrel" evidence="12">
    <location>
        <begin position="354"/>
        <end position="736"/>
    </location>
</feature>
<dbReference type="Proteomes" id="UP000787625">
    <property type="component" value="Unassembled WGS sequence"/>
</dbReference>
<evidence type="ECO:0000256" key="7">
    <source>
        <dbReference type="ARBA" id="ARBA00023136"/>
    </source>
</evidence>
<name>A0A9D2UJQ2_9BACT</name>
<comment type="similarity">
    <text evidence="10 11">Belongs to the TonB-dependent receptor family.</text>
</comment>
<dbReference type="EMBL" id="DWUP01000187">
    <property type="protein sequence ID" value="HJD53639.1"/>
    <property type="molecule type" value="Genomic_DNA"/>
</dbReference>
<evidence type="ECO:0000259" key="13">
    <source>
        <dbReference type="Pfam" id="PF07715"/>
    </source>
</evidence>
<dbReference type="InterPro" id="IPR000531">
    <property type="entry name" value="Beta-barrel_TonB"/>
</dbReference>
<dbReference type="AlphaFoldDB" id="A0A9D2UJQ2"/>
<gene>
    <name evidence="14" type="ORF">IAA93_07955</name>
</gene>
<comment type="subcellular location">
    <subcellularLocation>
        <location evidence="1 10">Cell outer membrane</location>
        <topology evidence="1 10">Multi-pass membrane protein</topology>
    </subcellularLocation>
</comment>
<evidence type="ECO:0000256" key="9">
    <source>
        <dbReference type="ARBA" id="ARBA00023237"/>
    </source>
</evidence>
<dbReference type="InterPro" id="IPR039426">
    <property type="entry name" value="TonB-dep_rcpt-like"/>
</dbReference>
<keyword evidence="7 10" id="KW-0472">Membrane</keyword>
<keyword evidence="5" id="KW-0732">Signal</keyword>
<dbReference type="PROSITE" id="PS52016">
    <property type="entry name" value="TONB_DEPENDENT_REC_3"/>
    <property type="match status" value="1"/>
</dbReference>
<evidence type="ECO:0000256" key="5">
    <source>
        <dbReference type="ARBA" id="ARBA00022729"/>
    </source>
</evidence>
<evidence type="ECO:0000256" key="2">
    <source>
        <dbReference type="ARBA" id="ARBA00022448"/>
    </source>
</evidence>
<dbReference type="GO" id="GO:0009279">
    <property type="term" value="C:cell outer membrane"/>
    <property type="evidence" value="ECO:0007669"/>
    <property type="project" value="UniProtKB-SubCell"/>
</dbReference>
<evidence type="ECO:0000256" key="3">
    <source>
        <dbReference type="ARBA" id="ARBA00022452"/>
    </source>
</evidence>
<reference evidence="14" key="1">
    <citation type="journal article" date="2021" name="PeerJ">
        <title>Extensive microbial diversity within the chicken gut microbiome revealed by metagenomics and culture.</title>
        <authorList>
            <person name="Gilroy R."/>
            <person name="Ravi A."/>
            <person name="Getino M."/>
            <person name="Pursley I."/>
            <person name="Horton D.L."/>
            <person name="Alikhan N.F."/>
            <person name="Baker D."/>
            <person name="Gharbi K."/>
            <person name="Hall N."/>
            <person name="Watson M."/>
            <person name="Adriaenssens E.M."/>
            <person name="Foster-Nyarko E."/>
            <person name="Jarju S."/>
            <person name="Secka A."/>
            <person name="Antonio M."/>
            <person name="Oren A."/>
            <person name="Chaudhuri R.R."/>
            <person name="La Ragione R."/>
            <person name="Hildebrand F."/>
            <person name="Pallen M.J."/>
        </authorList>
    </citation>
    <scope>NUCLEOTIDE SEQUENCE</scope>
    <source>
        <strain evidence="14">MalCec1-1739</strain>
    </source>
</reference>
<dbReference type="InterPro" id="IPR037066">
    <property type="entry name" value="Plug_dom_sf"/>
</dbReference>
<dbReference type="Pfam" id="PF08973">
    <property type="entry name" value="TM1506"/>
    <property type="match status" value="1"/>
</dbReference>
<dbReference type="GO" id="GO:0044718">
    <property type="term" value="P:siderophore transmembrane transport"/>
    <property type="evidence" value="ECO:0007669"/>
    <property type="project" value="TreeGrafter"/>
</dbReference>
<dbReference type="GO" id="GO:0015344">
    <property type="term" value="F:siderophore uptake transmembrane transporter activity"/>
    <property type="evidence" value="ECO:0007669"/>
    <property type="project" value="TreeGrafter"/>
</dbReference>
<dbReference type="Pfam" id="PF00593">
    <property type="entry name" value="TonB_dep_Rec_b-barrel"/>
    <property type="match status" value="1"/>
</dbReference>
<evidence type="ECO:0000256" key="4">
    <source>
        <dbReference type="ARBA" id="ARBA00022692"/>
    </source>
</evidence>
<evidence type="ECO:0000256" key="11">
    <source>
        <dbReference type="RuleBase" id="RU003357"/>
    </source>
</evidence>
<dbReference type="Gene3D" id="2.170.130.10">
    <property type="entry name" value="TonB-dependent receptor, plug domain"/>
    <property type="match status" value="1"/>
</dbReference>
<dbReference type="PANTHER" id="PTHR30069">
    <property type="entry name" value="TONB-DEPENDENT OUTER MEMBRANE RECEPTOR"/>
    <property type="match status" value="1"/>
</dbReference>
<dbReference type="Gene3D" id="3.40.140.30">
    <property type="entry name" value="Hypothetical protein TM1506"/>
    <property type="match status" value="1"/>
</dbReference>
<keyword evidence="3 10" id="KW-1134">Transmembrane beta strand</keyword>
<keyword evidence="9 10" id="KW-0998">Cell outer membrane</keyword>
<keyword evidence="8 14" id="KW-0675">Receptor</keyword>
<keyword evidence="6 11" id="KW-0798">TonB box</keyword>
<reference evidence="14" key="2">
    <citation type="submission" date="2021-04" db="EMBL/GenBank/DDBJ databases">
        <authorList>
            <person name="Gilroy R."/>
        </authorList>
    </citation>
    <scope>NUCLEOTIDE SEQUENCE</scope>
    <source>
        <strain evidence="14">MalCec1-1739</strain>
    </source>
</reference>
<evidence type="ECO:0000256" key="6">
    <source>
        <dbReference type="ARBA" id="ARBA00023077"/>
    </source>
</evidence>
<dbReference type="InterPro" id="IPR015067">
    <property type="entry name" value="DUF1893_TM1506-like"/>
</dbReference>
<evidence type="ECO:0000256" key="10">
    <source>
        <dbReference type="PROSITE-ProRule" id="PRU01360"/>
    </source>
</evidence>
<keyword evidence="2 10" id="KW-0813">Transport</keyword>
<dbReference type="InterPro" id="IPR037081">
    <property type="entry name" value="Hyp_TM1506"/>
</dbReference>
<dbReference type="PANTHER" id="PTHR30069:SF29">
    <property type="entry name" value="HEMOGLOBIN AND HEMOGLOBIN-HAPTOGLOBIN-BINDING PROTEIN 1-RELATED"/>
    <property type="match status" value="1"/>
</dbReference>
<evidence type="ECO:0000313" key="14">
    <source>
        <dbReference type="EMBL" id="HJD53639.1"/>
    </source>
</evidence>
<evidence type="ECO:0000313" key="15">
    <source>
        <dbReference type="Proteomes" id="UP000787625"/>
    </source>
</evidence>
<dbReference type="InterPro" id="IPR016193">
    <property type="entry name" value="Cytidine_deaminase-like"/>
</dbReference>
<sequence length="762" mass="84297">MKDLTSILHSGNYSCVISNNGTVRTFTRRGVNDLYDIYLNEPELLAGADIADKVVGKGAASLMVLGKIKNLYADVISEPARQMLSDNGISLTFREVVPYIINRDKSDMCPLETKTRNSKSATEAFPLIKDFVENLRKGKSFATTMAVTLLICTSAAKVNAQNDTLPGNGKYPLDEVVVTGTRNETDPRHLPMTVSVVGRQELEASYQPSILQTLTEQVPGLFVTSRGIMGYGVSTGAAGGISMRGLSGNAQMLVLIDGHPQYMGLFGHPIADSYQSMLADKVEVLRGPASVIYGSNAMGGVINIVTRKMRYDGSDTDINVGLGSFMTLQSEVTNRVKKGRFTSTVSASYNRTDGHRPNMEFEQYGGYARFGYDINGNWDIYADVNVTHFNASNPGSVTNPMIDNDQKVTRGMASMSLSNDYGRTSGAVSVYYNWGRHEINDGHTAAQAPQTSLFNSKDLMMGVSWYQSASLFEGNRVTFGFDYQHFGGRTWNEAIATHDQTQGVDRTENELAGYIDFRQSIGDWLTLDAGVRVDHHSLTKTEVIPQGGLSFHLPRRIELKAMVSKGFRNPTIRELYMFAPRNPELKPERIINYEISLSQQMLNGALSYGANIFYINGDNAIILDSSIPRYLNTGKISNIGVESNINYHIDRHWTVNANYSYVHMDNPVLASPEHKLDINAIYSSGPWTITSGLQYVNGFYTEVGNNETTEDFVLWNLRGSYRACKFVTLFLKGENLLGQHYETMLGYPMPRATVMGGIKINI</sequence>
<dbReference type="CDD" id="cd01347">
    <property type="entry name" value="ligand_gated_channel"/>
    <property type="match status" value="1"/>
</dbReference>